<organism evidence="2 3">
    <name type="scientific">Brevundimonas vitisensis</name>
    <dbReference type="NCBI Taxonomy" id="2800818"/>
    <lineage>
        <taxon>Bacteria</taxon>
        <taxon>Pseudomonadati</taxon>
        <taxon>Pseudomonadota</taxon>
        <taxon>Alphaproteobacteria</taxon>
        <taxon>Caulobacterales</taxon>
        <taxon>Caulobacteraceae</taxon>
        <taxon>Brevundimonas</taxon>
    </lineage>
</organism>
<name>A0ABX7BTR9_9CAUL</name>
<protein>
    <submittedName>
        <fullName evidence="2">Uncharacterized protein</fullName>
    </submittedName>
</protein>
<dbReference type="RefSeq" id="WP_201103850.1">
    <property type="nucleotide sequence ID" value="NZ_CP067977.1"/>
</dbReference>
<dbReference type="EMBL" id="CP067977">
    <property type="protein sequence ID" value="QQQ19499.1"/>
    <property type="molecule type" value="Genomic_DNA"/>
</dbReference>
<dbReference type="Proteomes" id="UP000595448">
    <property type="component" value="Chromosome"/>
</dbReference>
<gene>
    <name evidence="2" type="ORF">JIP62_05250</name>
</gene>
<accession>A0ABX7BTR9</accession>
<evidence type="ECO:0000313" key="3">
    <source>
        <dbReference type="Proteomes" id="UP000595448"/>
    </source>
</evidence>
<feature type="region of interest" description="Disordered" evidence="1">
    <location>
        <begin position="1"/>
        <end position="22"/>
    </location>
</feature>
<evidence type="ECO:0000256" key="1">
    <source>
        <dbReference type="SAM" id="MobiDB-lite"/>
    </source>
</evidence>
<keyword evidence="3" id="KW-1185">Reference proteome</keyword>
<reference evidence="2 3" key="1">
    <citation type="submission" date="2021-01" db="EMBL/GenBank/DDBJ databases">
        <title>Brevundimonas vitis sp. nov., an bacterium isolated from grape (Vitis vinifera).</title>
        <authorList>
            <person name="Jiang L."/>
            <person name="Lee J."/>
        </authorList>
    </citation>
    <scope>NUCLEOTIDE SEQUENCE [LARGE SCALE GENOMIC DNA]</scope>
    <source>
        <strain evidence="2 3">GRTSA-9</strain>
    </source>
</reference>
<sequence>MSEESQALVQALHPPGVPGEDDDVRFYGSNQRETLAHYRLLFPELISYRGGLFVKSRFDQAMIDDLFDQAEFGGGEPDIDTAEETINSVGLLNEGEEYFDLDLARANAEAIGWVWKRWVRETYALEIDLVISVVDADQCYITFRSIRDPGIAA</sequence>
<evidence type="ECO:0000313" key="2">
    <source>
        <dbReference type="EMBL" id="QQQ19499.1"/>
    </source>
</evidence>
<proteinExistence type="predicted"/>